<dbReference type="Gene3D" id="3.40.50.300">
    <property type="entry name" value="P-loop containing nucleotide triphosphate hydrolases"/>
    <property type="match status" value="1"/>
</dbReference>
<dbReference type="GO" id="GO:0003824">
    <property type="term" value="F:catalytic activity"/>
    <property type="evidence" value="ECO:0007669"/>
    <property type="project" value="InterPro"/>
</dbReference>
<evidence type="ECO:0000313" key="7">
    <source>
        <dbReference type="EMBL" id="PSL46912.1"/>
    </source>
</evidence>
<dbReference type="InterPro" id="IPR011698">
    <property type="entry name" value="GATase_3"/>
</dbReference>
<keyword evidence="3 4" id="KW-0315">Glutamine amidotransferase</keyword>
<dbReference type="GO" id="GO:0009236">
    <property type="term" value="P:cobalamin biosynthetic process"/>
    <property type="evidence" value="ECO:0007669"/>
    <property type="project" value="UniProtKB-UniRule"/>
</dbReference>
<dbReference type="InterPro" id="IPR033949">
    <property type="entry name" value="CobQ_GATase1"/>
</dbReference>
<dbReference type="GO" id="GO:0015420">
    <property type="term" value="F:ABC-type vitamin B12 transporter activity"/>
    <property type="evidence" value="ECO:0007669"/>
    <property type="project" value="UniProtKB-UniRule"/>
</dbReference>
<sequence length="490" mass="53306">MIQGTHSDAGKSVIVTALCRIFAEDGWHTAPFKSQNMALNSYVTAAGEEIGRAQGVQAEAAGIEPTTDMNPILLKPTGGTGAQVVLHGKPYENMSAGSYRKDFFETGLEVIHNAYNRLAESYDAVVIEGAGSPAEINLNDRELVNMRVANIARAPVILVGDIEKGGVFASLVGTLQLLEAQDRAKVKGVMINKFRGDVSLLEPGIDWFEAYTGIPVLGIIPYEDLTVEAEDSVALDRYTSAANETKELDIAVIRHPHLANFTDIDPFFEEPDCHVRMVQHPEELGIPDMLLIPGSKSTLHDLAVMKEAGLFAAIGRLKACGTRIVGICGGYQMLGLELLDEQQLESKVATSAGLGLLPISTTIAEDKTTIRTTGNLTFKGSEHEVSGYEIHMGVTKHTSETDALLETTSGQDGAKDQAEQVIGTYLHGLFHNDAFREYFLNDIRETKGLAPIYGRSSYQARRESGFDQAADLVRRNCRMDAIYALMDEEK</sequence>
<name>A0A2P8HL20_9BACI</name>
<evidence type="ECO:0000256" key="4">
    <source>
        <dbReference type="HAMAP-Rule" id="MF_00028"/>
    </source>
</evidence>
<accession>A0A2P8HL20</accession>
<dbReference type="Pfam" id="PF01656">
    <property type="entry name" value="CbiA"/>
    <property type="match status" value="1"/>
</dbReference>
<dbReference type="Gene3D" id="3.40.50.880">
    <property type="match status" value="1"/>
</dbReference>
<evidence type="ECO:0000259" key="6">
    <source>
        <dbReference type="Pfam" id="PF07685"/>
    </source>
</evidence>
<dbReference type="CDD" id="cd05389">
    <property type="entry name" value="CobQ_N"/>
    <property type="match status" value="1"/>
</dbReference>
<dbReference type="PROSITE" id="PS51274">
    <property type="entry name" value="GATASE_COBBQ"/>
    <property type="match status" value="1"/>
</dbReference>
<proteinExistence type="inferred from homology"/>
<keyword evidence="8" id="KW-1185">Reference proteome</keyword>
<evidence type="ECO:0000256" key="3">
    <source>
        <dbReference type="ARBA" id="ARBA00022962"/>
    </source>
</evidence>
<dbReference type="AlphaFoldDB" id="A0A2P8HL20"/>
<evidence type="ECO:0000313" key="8">
    <source>
        <dbReference type="Proteomes" id="UP000242310"/>
    </source>
</evidence>
<dbReference type="HAMAP" id="MF_00028">
    <property type="entry name" value="CobQ"/>
    <property type="match status" value="1"/>
</dbReference>
<comment type="function">
    <text evidence="4">Catalyzes amidations at positions B, D, E, and G on adenosylcobyrinic A,C-diamide. NH(2) groups are provided by glutamine, and one molecule of ATP is hydrogenolyzed for each amidation.</text>
</comment>
<gene>
    <name evidence="4" type="primary">cobQ</name>
    <name evidence="7" type="ORF">B0H94_10562</name>
</gene>
<organism evidence="7 8">
    <name type="scientific">Salsuginibacillus halophilus</name>
    <dbReference type="NCBI Taxonomy" id="517424"/>
    <lineage>
        <taxon>Bacteria</taxon>
        <taxon>Bacillati</taxon>
        <taxon>Bacillota</taxon>
        <taxon>Bacilli</taxon>
        <taxon>Bacillales</taxon>
        <taxon>Bacillaceae</taxon>
        <taxon>Salsuginibacillus</taxon>
    </lineage>
</organism>
<dbReference type="SUPFAM" id="SSF52540">
    <property type="entry name" value="P-loop containing nucleoside triphosphate hydrolases"/>
    <property type="match status" value="1"/>
</dbReference>
<dbReference type="InterPro" id="IPR004459">
    <property type="entry name" value="CobQ_synth"/>
</dbReference>
<keyword evidence="2 4" id="KW-0169">Cobalamin biosynthesis</keyword>
<comment type="similarity">
    <text evidence="4">Belongs to the CobB/CobQ family. CobQ subfamily.</text>
</comment>
<dbReference type="InterPro" id="IPR047045">
    <property type="entry name" value="CobQ_N"/>
</dbReference>
<dbReference type="InterPro" id="IPR027417">
    <property type="entry name" value="P-loop_NTPase"/>
</dbReference>
<feature type="active site" evidence="4">
    <location>
        <position position="427"/>
    </location>
</feature>
<comment type="caution">
    <text evidence="7">The sequence shown here is derived from an EMBL/GenBank/DDBJ whole genome shotgun (WGS) entry which is preliminary data.</text>
</comment>
<protein>
    <recommendedName>
        <fullName evidence="4">Cobyric acid synthase</fullName>
    </recommendedName>
</protein>
<dbReference type="UniPathway" id="UPA00148"/>
<dbReference type="InterPro" id="IPR029062">
    <property type="entry name" value="Class_I_gatase-like"/>
</dbReference>
<comment type="pathway">
    <text evidence="1 4">Cofactor biosynthesis; adenosylcobalamin biosynthesis.</text>
</comment>
<dbReference type="CDD" id="cd01750">
    <property type="entry name" value="GATase1_CobQ"/>
    <property type="match status" value="1"/>
</dbReference>
<reference evidence="7 8" key="1">
    <citation type="submission" date="2018-03" db="EMBL/GenBank/DDBJ databases">
        <title>Genomic Encyclopedia of Type Strains, Phase III (KMG-III): the genomes of soil and plant-associated and newly described type strains.</title>
        <authorList>
            <person name="Whitman W."/>
        </authorList>
    </citation>
    <scope>NUCLEOTIDE SEQUENCE [LARGE SCALE GENOMIC DNA]</scope>
    <source>
        <strain evidence="7 8">CGMCC 1.07653</strain>
    </source>
</reference>
<feature type="domain" description="CobQ/CobB/MinD/ParA nucleotide binding" evidence="5">
    <location>
        <begin position="1"/>
        <end position="230"/>
    </location>
</feature>
<feature type="domain" description="CobB/CobQ-like glutamine amidotransferase" evidence="6">
    <location>
        <begin position="249"/>
        <end position="434"/>
    </location>
</feature>
<dbReference type="EMBL" id="PYAV01000005">
    <property type="protein sequence ID" value="PSL46912.1"/>
    <property type="molecule type" value="Genomic_DNA"/>
</dbReference>
<dbReference type="NCBIfam" id="NF001989">
    <property type="entry name" value="PRK00784.1"/>
    <property type="match status" value="1"/>
</dbReference>
<evidence type="ECO:0000256" key="2">
    <source>
        <dbReference type="ARBA" id="ARBA00022573"/>
    </source>
</evidence>
<dbReference type="Pfam" id="PF07685">
    <property type="entry name" value="GATase_3"/>
    <property type="match status" value="1"/>
</dbReference>
<dbReference type="PANTHER" id="PTHR21343">
    <property type="entry name" value="DETHIOBIOTIN SYNTHETASE"/>
    <property type="match status" value="1"/>
</dbReference>
<dbReference type="PANTHER" id="PTHR21343:SF1">
    <property type="entry name" value="COBYRIC ACID SYNTHASE"/>
    <property type="match status" value="1"/>
</dbReference>
<dbReference type="Proteomes" id="UP000242310">
    <property type="component" value="Unassembled WGS sequence"/>
</dbReference>
<dbReference type="InterPro" id="IPR002586">
    <property type="entry name" value="CobQ/CobB/MinD/ParA_Nub-bd_dom"/>
</dbReference>
<feature type="active site" description="Nucleophile" evidence="4">
    <location>
        <position position="328"/>
    </location>
</feature>
<evidence type="ECO:0000256" key="1">
    <source>
        <dbReference type="ARBA" id="ARBA00004953"/>
    </source>
</evidence>
<dbReference type="SUPFAM" id="SSF52317">
    <property type="entry name" value="Class I glutamine amidotransferase-like"/>
    <property type="match status" value="1"/>
</dbReference>
<evidence type="ECO:0000259" key="5">
    <source>
        <dbReference type="Pfam" id="PF01656"/>
    </source>
</evidence>
<dbReference type="NCBIfam" id="TIGR00313">
    <property type="entry name" value="cobQ"/>
    <property type="match status" value="1"/>
</dbReference>